<dbReference type="GeneID" id="9816929"/>
<feature type="transmembrane region" description="Helical" evidence="2">
    <location>
        <begin position="171"/>
        <end position="189"/>
    </location>
</feature>
<feature type="transmembrane region" description="Helical" evidence="2">
    <location>
        <begin position="238"/>
        <end position="260"/>
    </location>
</feature>
<reference evidence="3 4" key="1">
    <citation type="submission" date="2019-12" db="EMBL/GenBank/DDBJ databases">
        <title>Chromosome-level assembly of the Caenorhabditis remanei genome.</title>
        <authorList>
            <person name="Teterina A.A."/>
            <person name="Willis J.H."/>
            <person name="Phillips P.C."/>
        </authorList>
    </citation>
    <scope>NUCLEOTIDE SEQUENCE [LARGE SCALE GENOMIC DNA]</scope>
    <source>
        <strain evidence="3 4">PX506</strain>
        <tissue evidence="3">Whole organism</tissue>
    </source>
</reference>
<evidence type="ECO:0000256" key="1">
    <source>
        <dbReference type="SAM" id="MobiDB-lite"/>
    </source>
</evidence>
<dbReference type="KEGG" id="crq:GCK72_004770"/>
<feature type="compositionally biased region" description="Basic and acidic residues" evidence="1">
    <location>
        <begin position="309"/>
        <end position="320"/>
    </location>
</feature>
<keyword evidence="2" id="KW-1133">Transmembrane helix</keyword>
<dbReference type="RefSeq" id="XP_053589080.1">
    <property type="nucleotide sequence ID" value="XM_053724886.1"/>
</dbReference>
<comment type="caution">
    <text evidence="3">The sequence shown here is derived from an EMBL/GenBank/DDBJ whole genome shotgun (WGS) entry which is preliminary data.</text>
</comment>
<feature type="transmembrane region" description="Helical" evidence="2">
    <location>
        <begin position="129"/>
        <end position="151"/>
    </location>
</feature>
<accession>A0A6A5HAH5</accession>
<evidence type="ECO:0000256" key="2">
    <source>
        <dbReference type="SAM" id="Phobius"/>
    </source>
</evidence>
<dbReference type="AlphaFoldDB" id="A0A6A5HAH5"/>
<feature type="region of interest" description="Disordered" evidence="1">
    <location>
        <begin position="290"/>
        <end position="326"/>
    </location>
</feature>
<name>A0A6A5HAH5_CAERE</name>
<keyword evidence="2" id="KW-0812">Transmembrane</keyword>
<organism evidence="3 4">
    <name type="scientific">Caenorhabditis remanei</name>
    <name type="common">Caenorhabditis vulgaris</name>
    <dbReference type="NCBI Taxonomy" id="31234"/>
    <lineage>
        <taxon>Eukaryota</taxon>
        <taxon>Metazoa</taxon>
        <taxon>Ecdysozoa</taxon>
        <taxon>Nematoda</taxon>
        <taxon>Chromadorea</taxon>
        <taxon>Rhabditida</taxon>
        <taxon>Rhabditina</taxon>
        <taxon>Rhabditomorpha</taxon>
        <taxon>Rhabditoidea</taxon>
        <taxon>Rhabditidae</taxon>
        <taxon>Peloderinae</taxon>
        <taxon>Caenorhabditis</taxon>
    </lineage>
</organism>
<dbReference type="EMBL" id="WUAV01000002">
    <property type="protein sequence ID" value="KAF1764820.1"/>
    <property type="molecule type" value="Genomic_DNA"/>
</dbReference>
<gene>
    <name evidence="3" type="ORF">GCK72_004770</name>
</gene>
<keyword evidence="2" id="KW-0472">Membrane</keyword>
<dbReference type="CTD" id="9816929"/>
<sequence length="326" mass="37496">MDEADEKFNVLEFAYNATMYAAGMRQEWKDTLVSCLVYNLILILAVLFFRKIAQLSMKRDYFYEIIAAFSFGVCHYTEELMFRAFGYYGMFPMVVVNQVIFQKLNRRHGENAMIVAEEFVTGRVGDEDCLAVLSLQFAGALFCSFFFIVTAQDVFLKTKPLGCLFKYTKPLPIVMLCDFLGGLALRVLLELFQGRIISIAVIYAFLFTIGHAAIGVPVAHPVLSVAKAPECWTMVYELLPNLCLHIFSTLSGWLFLPYACQIRTTLRSMWAQKFEKDEVKRIAREKAEKQEQDAKLKKALKAEQQAIDAENRRRNQELRSRNSRRK</sequence>
<evidence type="ECO:0000313" key="3">
    <source>
        <dbReference type="EMBL" id="KAF1764820.1"/>
    </source>
</evidence>
<dbReference type="Proteomes" id="UP000483820">
    <property type="component" value="Chromosome II"/>
</dbReference>
<evidence type="ECO:0000313" key="4">
    <source>
        <dbReference type="Proteomes" id="UP000483820"/>
    </source>
</evidence>
<feature type="transmembrane region" description="Helical" evidence="2">
    <location>
        <begin position="196"/>
        <end position="218"/>
    </location>
</feature>
<feature type="transmembrane region" description="Helical" evidence="2">
    <location>
        <begin position="84"/>
        <end position="101"/>
    </location>
</feature>
<protein>
    <submittedName>
        <fullName evidence="3">Uncharacterized protein</fullName>
    </submittedName>
</protein>
<feature type="transmembrane region" description="Helical" evidence="2">
    <location>
        <begin position="31"/>
        <end position="49"/>
    </location>
</feature>
<proteinExistence type="predicted"/>